<sequence>MENLQQHIDSIMQKAAEAFKIYRKVSGKEKALFLRTIAQNILDLGDSLIQIAHQETNISEARLIGERTRTCFQLETNARLLEEGSWVEARIDTALPDRQPMPRPDIRKMLIPIGPVVVFGASNFPFAYSTAGGDTASALAAGCPVVVKGHPAHAKTSEMVTEAVLKAVSACGLPDGTFAHVAGHSFEVGRALVLHPVTKAVGFTGSLNGGKALFDLANQRPEPIPVFSEMGSINPVVLMPQKLNAEASQVAITYANSITLGMGQFCTNPGLILAIDNPDLDTFIESLSQAVEQVAPAAMLNAGIYQNFEGKRTVALSQEGVKTEVESLIEKTGIIQAIPTIASVSSSIFLENPTLHQEVFGPYSLIVKCTDLDNLLQVIEHLEGQLTATLIATEEELQENPAIIETLRNICGRLIFNGVPTGVEVCYAMQHGGPFPATTDARFGAVGPDAIKRWVRPASFQNFPENLLPAELQSQNPLNIWRIVNDEWTK</sequence>
<evidence type="ECO:0000313" key="4">
    <source>
        <dbReference type="Proteomes" id="UP001236507"/>
    </source>
</evidence>
<dbReference type="RefSeq" id="WP_283344927.1">
    <property type="nucleotide sequence ID" value="NZ_JASHIF010000010.1"/>
</dbReference>
<dbReference type="Gene3D" id="3.40.309.10">
    <property type="entry name" value="Aldehyde Dehydrogenase, Chain A, domain 2"/>
    <property type="match status" value="1"/>
</dbReference>
<dbReference type="InterPro" id="IPR016162">
    <property type="entry name" value="Ald_DH_N"/>
</dbReference>
<evidence type="ECO:0000259" key="2">
    <source>
        <dbReference type="Pfam" id="PF00171"/>
    </source>
</evidence>
<keyword evidence="4" id="KW-1185">Reference proteome</keyword>
<dbReference type="InterPro" id="IPR016161">
    <property type="entry name" value="Ald_DH/histidinol_DH"/>
</dbReference>
<evidence type="ECO:0000256" key="1">
    <source>
        <dbReference type="ARBA" id="ARBA00023002"/>
    </source>
</evidence>
<dbReference type="Proteomes" id="UP001236507">
    <property type="component" value="Unassembled WGS sequence"/>
</dbReference>
<dbReference type="PANTHER" id="PTHR43353:SF3">
    <property type="entry name" value="ALDEHYDE DEHYDROGENASE-RELATED"/>
    <property type="match status" value="1"/>
</dbReference>
<reference evidence="3 4" key="1">
    <citation type="submission" date="2023-05" db="EMBL/GenBank/DDBJ databases">
        <title>Novel species of genus Flectobacillus isolated from stream in China.</title>
        <authorList>
            <person name="Lu H."/>
        </authorList>
    </citation>
    <scope>NUCLEOTIDE SEQUENCE [LARGE SCALE GENOMIC DNA]</scope>
    <source>
        <strain evidence="3 4">KCTC 42575</strain>
    </source>
</reference>
<comment type="caution">
    <text evidence="3">The sequence shown here is derived from an EMBL/GenBank/DDBJ whole genome shotgun (WGS) entry which is preliminary data.</text>
</comment>
<dbReference type="InterPro" id="IPR015590">
    <property type="entry name" value="Aldehyde_DH_dom"/>
</dbReference>
<gene>
    <name evidence="3" type="ORF">QM524_12955</name>
</gene>
<evidence type="ECO:0000313" key="3">
    <source>
        <dbReference type="EMBL" id="MDI9860121.1"/>
    </source>
</evidence>
<name>A0ABT6Y9B6_9BACT</name>
<dbReference type="CDD" id="cd07129">
    <property type="entry name" value="ALDH_KGSADH"/>
    <property type="match status" value="1"/>
</dbReference>
<feature type="domain" description="Aldehyde dehydrogenase" evidence="2">
    <location>
        <begin position="5"/>
        <end position="398"/>
    </location>
</feature>
<proteinExistence type="predicted"/>
<dbReference type="SUPFAM" id="SSF53720">
    <property type="entry name" value="ALDH-like"/>
    <property type="match status" value="1"/>
</dbReference>
<dbReference type="InterPro" id="IPR050740">
    <property type="entry name" value="Aldehyde_DH_Superfamily"/>
</dbReference>
<organism evidence="3 4">
    <name type="scientific">Flectobacillus roseus</name>
    <dbReference type="NCBI Taxonomy" id="502259"/>
    <lineage>
        <taxon>Bacteria</taxon>
        <taxon>Pseudomonadati</taxon>
        <taxon>Bacteroidota</taxon>
        <taxon>Cytophagia</taxon>
        <taxon>Cytophagales</taxon>
        <taxon>Flectobacillaceae</taxon>
        <taxon>Flectobacillus</taxon>
    </lineage>
</organism>
<dbReference type="InterPro" id="IPR044151">
    <property type="entry name" value="ALDH_KGSADH"/>
</dbReference>
<dbReference type="PANTHER" id="PTHR43353">
    <property type="entry name" value="SUCCINATE-SEMIALDEHYDE DEHYDROGENASE, MITOCHONDRIAL"/>
    <property type="match status" value="1"/>
</dbReference>
<dbReference type="InterPro" id="IPR016163">
    <property type="entry name" value="Ald_DH_C"/>
</dbReference>
<accession>A0ABT6Y9B6</accession>
<protein>
    <submittedName>
        <fullName evidence="3">Aldehyde dehydrogenase (NADP(+))</fullName>
    </submittedName>
</protein>
<dbReference type="EMBL" id="JASHIF010000010">
    <property type="protein sequence ID" value="MDI9860121.1"/>
    <property type="molecule type" value="Genomic_DNA"/>
</dbReference>
<dbReference type="Gene3D" id="3.40.605.10">
    <property type="entry name" value="Aldehyde Dehydrogenase, Chain A, domain 1"/>
    <property type="match status" value="1"/>
</dbReference>
<dbReference type="Pfam" id="PF00171">
    <property type="entry name" value="Aldedh"/>
    <property type="match status" value="1"/>
</dbReference>
<keyword evidence="1" id="KW-0560">Oxidoreductase</keyword>